<name>A0A8J3PCQ0_9ACTN</name>
<evidence type="ECO:0000256" key="1">
    <source>
        <dbReference type="SAM" id="MobiDB-lite"/>
    </source>
</evidence>
<gene>
    <name evidence="2" type="ORF">Cco03nite_69260</name>
</gene>
<reference evidence="2 3" key="1">
    <citation type="submission" date="2021-01" db="EMBL/GenBank/DDBJ databases">
        <title>Whole genome shotgun sequence of Catellatospora coxensis NBRC 107359.</title>
        <authorList>
            <person name="Komaki H."/>
            <person name="Tamura T."/>
        </authorList>
    </citation>
    <scope>NUCLEOTIDE SEQUENCE [LARGE SCALE GENOMIC DNA]</scope>
    <source>
        <strain evidence="2 3">NBRC 107359</strain>
    </source>
</reference>
<dbReference type="AlphaFoldDB" id="A0A8J3PCQ0"/>
<feature type="region of interest" description="Disordered" evidence="1">
    <location>
        <begin position="1"/>
        <end position="77"/>
    </location>
</feature>
<organism evidence="2 3">
    <name type="scientific">Catellatospora coxensis</name>
    <dbReference type="NCBI Taxonomy" id="310354"/>
    <lineage>
        <taxon>Bacteria</taxon>
        <taxon>Bacillati</taxon>
        <taxon>Actinomycetota</taxon>
        <taxon>Actinomycetes</taxon>
        <taxon>Micromonosporales</taxon>
        <taxon>Micromonosporaceae</taxon>
        <taxon>Catellatospora</taxon>
    </lineage>
</organism>
<dbReference type="Proteomes" id="UP000630887">
    <property type="component" value="Unassembled WGS sequence"/>
</dbReference>
<evidence type="ECO:0000313" key="2">
    <source>
        <dbReference type="EMBL" id="GIG10226.1"/>
    </source>
</evidence>
<feature type="compositionally biased region" description="Basic and acidic residues" evidence="1">
    <location>
        <begin position="1"/>
        <end position="11"/>
    </location>
</feature>
<evidence type="ECO:0000313" key="3">
    <source>
        <dbReference type="Proteomes" id="UP000630887"/>
    </source>
</evidence>
<proteinExistence type="predicted"/>
<sequence length="186" mass="20121">MDPRRGRDDSSSPRQAAGAPTTVRPPWGRDQRPAHAVAATTADSKRGAPSLHSQRAPHPAKEAPPVSQHTFMSGEPPMDNVELQQWFELRRKVLHQASIELAMAAAALEARLRTVSGGRTVGGLSARKRARMVAGPIRMAAVALGIAAKYMITAYGRFIAAYMVELEAAGAIKRQTRSAFLFRADQ</sequence>
<accession>A0A8J3PCQ0</accession>
<keyword evidence="3" id="KW-1185">Reference proteome</keyword>
<dbReference type="EMBL" id="BONI01000082">
    <property type="protein sequence ID" value="GIG10226.1"/>
    <property type="molecule type" value="Genomic_DNA"/>
</dbReference>
<protein>
    <submittedName>
        <fullName evidence="2">Uncharacterized protein</fullName>
    </submittedName>
</protein>
<comment type="caution">
    <text evidence="2">The sequence shown here is derived from an EMBL/GenBank/DDBJ whole genome shotgun (WGS) entry which is preliminary data.</text>
</comment>